<sequence>MHGHQASPSPAATPDRAAVIEGLGLEKHVEGGYFRRTYQSDHRPMLETEAGERFLMTSIFYLLTSDSPVGHFHRNRSDIVHYYHQGDPIRYTLIHPDGTLEQVVMGPDVANGQRLQLHVAGGVWKASELLEGPYGYGLISEAVSPGFDYDDMTLGDAETLRTQFPEHEGLFEPLTRK</sequence>
<dbReference type="AlphaFoldDB" id="A0A9X5B618"/>
<comment type="caution">
    <text evidence="2">The sequence shown here is derived from an EMBL/GenBank/DDBJ whole genome shotgun (WGS) entry which is preliminary data.</text>
</comment>
<dbReference type="CDD" id="cd06121">
    <property type="entry name" value="cupin_YML079wp"/>
    <property type="match status" value="1"/>
</dbReference>
<dbReference type="Pfam" id="PF06172">
    <property type="entry name" value="Cupin_5"/>
    <property type="match status" value="1"/>
</dbReference>
<dbReference type="InterPro" id="IPR009327">
    <property type="entry name" value="Cupin_DUF985"/>
</dbReference>
<dbReference type="Gene3D" id="2.60.120.10">
    <property type="entry name" value="Jelly Rolls"/>
    <property type="match status" value="1"/>
</dbReference>
<feature type="domain" description="DUF985" evidence="1">
    <location>
        <begin position="18"/>
        <end position="154"/>
    </location>
</feature>
<organism evidence="2 3">
    <name type="scientific">Vreelandella halophila</name>
    <dbReference type="NCBI Taxonomy" id="86177"/>
    <lineage>
        <taxon>Bacteria</taxon>
        <taxon>Pseudomonadati</taxon>
        <taxon>Pseudomonadota</taxon>
        <taxon>Gammaproteobacteria</taxon>
        <taxon>Oceanospirillales</taxon>
        <taxon>Halomonadaceae</taxon>
        <taxon>Vreelandella</taxon>
    </lineage>
</organism>
<name>A0A9X5B618_9GAMM</name>
<evidence type="ECO:0000259" key="1">
    <source>
        <dbReference type="Pfam" id="PF06172"/>
    </source>
</evidence>
<dbReference type="SUPFAM" id="SSF51182">
    <property type="entry name" value="RmlC-like cupins"/>
    <property type="match status" value="1"/>
</dbReference>
<dbReference type="Proteomes" id="UP000460751">
    <property type="component" value="Unassembled WGS sequence"/>
</dbReference>
<proteinExistence type="predicted"/>
<evidence type="ECO:0000313" key="3">
    <source>
        <dbReference type="Proteomes" id="UP000460751"/>
    </source>
</evidence>
<dbReference type="PANTHER" id="PTHR33387:SF3">
    <property type="entry name" value="DUF985 DOMAIN-CONTAINING PROTEIN"/>
    <property type="match status" value="1"/>
</dbReference>
<gene>
    <name evidence="2" type="ORF">GLW01_14190</name>
</gene>
<reference evidence="2 3" key="1">
    <citation type="submission" date="2019-11" db="EMBL/GenBank/DDBJ databases">
        <title>Genome sequences of 17 halophilic strains isolated from different environments.</title>
        <authorList>
            <person name="Furrow R.E."/>
        </authorList>
    </citation>
    <scope>NUCLEOTIDE SEQUENCE [LARGE SCALE GENOMIC DNA]</scope>
    <source>
        <strain evidence="2 3">22507_15_FS</strain>
    </source>
</reference>
<dbReference type="OrthoDB" id="9798288at2"/>
<dbReference type="InterPro" id="IPR039935">
    <property type="entry name" value="YML079W-like"/>
</dbReference>
<evidence type="ECO:0000313" key="2">
    <source>
        <dbReference type="EMBL" id="MYL27940.1"/>
    </source>
</evidence>
<protein>
    <submittedName>
        <fullName evidence="2">Cupin domain-containing protein</fullName>
    </submittedName>
</protein>
<dbReference type="InterPro" id="IPR014710">
    <property type="entry name" value="RmlC-like_jellyroll"/>
</dbReference>
<dbReference type="PANTHER" id="PTHR33387">
    <property type="entry name" value="RMLC-LIKE JELLY ROLL FOLD PROTEIN"/>
    <property type="match status" value="1"/>
</dbReference>
<keyword evidence="3" id="KW-1185">Reference proteome</keyword>
<dbReference type="EMBL" id="WMEX01000008">
    <property type="protein sequence ID" value="MYL27940.1"/>
    <property type="molecule type" value="Genomic_DNA"/>
</dbReference>
<accession>A0A9X5B618</accession>
<dbReference type="InterPro" id="IPR011051">
    <property type="entry name" value="RmlC_Cupin_sf"/>
</dbReference>